<dbReference type="STRING" id="277988.SAMN05216170_0040"/>
<evidence type="ECO:0000313" key="5">
    <source>
        <dbReference type="Proteomes" id="UP000051862"/>
    </source>
</evidence>
<dbReference type="Proteomes" id="UP000250136">
    <property type="component" value="Chromosome"/>
</dbReference>
<evidence type="ECO:0000313" key="4">
    <source>
        <dbReference type="EMBL" id="SEV81091.1"/>
    </source>
</evidence>
<dbReference type="InterPro" id="IPR055552">
    <property type="entry name" value="DUF7128"/>
</dbReference>
<dbReference type="InterPro" id="IPR036236">
    <property type="entry name" value="Znf_C2H2_sf"/>
</dbReference>
<keyword evidence="7" id="KW-1185">Reference proteome</keyword>
<evidence type="ECO:0000313" key="3">
    <source>
        <dbReference type="EMBL" id="KQH81615.1"/>
    </source>
</evidence>
<dbReference type="PATRIC" id="fig|277988.4.peg.2173"/>
<dbReference type="EMBL" id="CP015105">
    <property type="protein sequence ID" value="ASJ13105.1"/>
    <property type="molecule type" value="Genomic_DNA"/>
</dbReference>
<dbReference type="AlphaFoldDB" id="A0A0Q2MPK6"/>
<evidence type="ECO:0000313" key="2">
    <source>
        <dbReference type="EMBL" id="ASJ13105.1"/>
    </source>
</evidence>
<accession>A0A0Q2MPK6</accession>
<dbReference type="EMBL" id="LIXN01000020">
    <property type="protein sequence ID" value="KQH81615.1"/>
    <property type="molecule type" value="Genomic_DNA"/>
</dbReference>
<protein>
    <submittedName>
        <fullName evidence="3">Nucleotide-binding protein</fullName>
    </submittedName>
    <submittedName>
        <fullName evidence="4">Uncharacterized protein, contains C2H2 Zn-finger</fullName>
    </submittedName>
</protein>
<gene>
    <name evidence="2" type="ORF">A3L14_09495</name>
    <name evidence="3" type="ORF">AMR53_10370</name>
    <name evidence="4" type="ORF">SAMN05216170_0040</name>
</gene>
<dbReference type="InterPro" id="IPR013087">
    <property type="entry name" value="Znf_C2H2_type"/>
</dbReference>
<reference evidence="3 5" key="1">
    <citation type="submission" date="2015-08" db="EMBL/GenBank/DDBJ databases">
        <title>Thermococcus thioreducens DSM 14981 genome sequencing.</title>
        <authorList>
            <person name="Hong S.-J."/>
            <person name="Kim M.-C."/>
            <person name="Shin J.-H."/>
        </authorList>
    </citation>
    <scope>NUCLEOTIDE SEQUENCE [LARGE SCALE GENOMIC DNA]</scope>
    <source>
        <strain evidence="3 5">DSM 14981</strain>
    </source>
</reference>
<proteinExistence type="predicted"/>
<dbReference type="EMBL" id="FOIW01000001">
    <property type="protein sequence ID" value="SEV81091.1"/>
    <property type="molecule type" value="Genomic_DNA"/>
</dbReference>
<dbReference type="SUPFAM" id="SSF57667">
    <property type="entry name" value="beta-beta-alpha zinc fingers"/>
    <property type="match status" value="1"/>
</dbReference>
<name>A0A0Q2MPK6_9EURY</name>
<dbReference type="SMART" id="SM00355">
    <property type="entry name" value="ZnF_C2H2"/>
    <property type="match status" value="1"/>
</dbReference>
<feature type="domain" description="C2H2-type" evidence="1">
    <location>
        <begin position="18"/>
        <end position="41"/>
    </location>
</feature>
<evidence type="ECO:0000259" key="1">
    <source>
        <dbReference type="PROSITE" id="PS50157"/>
    </source>
</evidence>
<dbReference type="OrthoDB" id="63170at2157"/>
<dbReference type="PROSITE" id="PS50157">
    <property type="entry name" value="ZINC_FINGER_C2H2_2"/>
    <property type="match status" value="1"/>
</dbReference>
<dbReference type="Proteomes" id="UP000051862">
    <property type="component" value="Unassembled WGS sequence"/>
</dbReference>
<reference evidence="2 7" key="2">
    <citation type="submission" date="2016-04" db="EMBL/GenBank/DDBJ databases">
        <title>Complete genome sequence of Thermococcus thioreducens type strain OGL-20P.</title>
        <authorList>
            <person name="Oger P.M."/>
        </authorList>
    </citation>
    <scope>NUCLEOTIDE SEQUENCE [LARGE SCALE GENOMIC DNA]</scope>
    <source>
        <strain evidence="2 7">OGL-20P</strain>
    </source>
</reference>
<reference evidence="4 6" key="3">
    <citation type="submission" date="2016-10" db="EMBL/GenBank/DDBJ databases">
        <authorList>
            <person name="de Groot N.N."/>
        </authorList>
    </citation>
    <scope>NUCLEOTIDE SEQUENCE [LARGE SCALE GENOMIC DNA]</scope>
    <source>
        <strain evidence="4 6">OGL-20</strain>
    </source>
</reference>
<organism evidence="3 5">
    <name type="scientific">Thermococcus thioreducens</name>
    <dbReference type="NCBI Taxonomy" id="277988"/>
    <lineage>
        <taxon>Archaea</taxon>
        <taxon>Methanobacteriati</taxon>
        <taxon>Methanobacteriota</taxon>
        <taxon>Thermococci</taxon>
        <taxon>Thermococcales</taxon>
        <taxon>Thermococcaceae</taxon>
        <taxon>Thermococcus</taxon>
    </lineage>
</organism>
<evidence type="ECO:0000313" key="6">
    <source>
        <dbReference type="Proteomes" id="UP000182125"/>
    </source>
</evidence>
<dbReference type="Pfam" id="PF23447">
    <property type="entry name" value="DUF7128"/>
    <property type="match status" value="1"/>
</dbReference>
<dbReference type="PROSITE" id="PS00028">
    <property type="entry name" value="ZINC_FINGER_C2H2_1"/>
    <property type="match status" value="1"/>
</dbReference>
<dbReference type="Proteomes" id="UP000182125">
    <property type="component" value="Unassembled WGS sequence"/>
</dbReference>
<dbReference type="KEGG" id="ttd:A3L14_09495"/>
<evidence type="ECO:0000313" key="7">
    <source>
        <dbReference type="Proteomes" id="UP000250136"/>
    </source>
</evidence>
<sequence length="47" mass="5795">MAELRAVIFYDRDGTRYYRCPRCGMLFRNSKDYTRHVNRSHGHLFRK</sequence>